<evidence type="ECO:0000256" key="1">
    <source>
        <dbReference type="ARBA" id="ARBA00004123"/>
    </source>
</evidence>
<dbReference type="AlphaFoldDB" id="A0A8C9RMP4"/>
<comment type="similarity">
    <text evidence="2">Belongs to the dpy-30 family.</text>
</comment>
<dbReference type="InterPro" id="IPR049629">
    <property type="entry name" value="DPY30_SDC1_DD"/>
</dbReference>
<reference evidence="4" key="3">
    <citation type="submission" date="2025-09" db="UniProtKB">
        <authorList>
            <consortium name="Ensembl"/>
        </authorList>
    </citation>
    <scope>IDENTIFICATION</scope>
</reference>
<dbReference type="OrthoDB" id="417678at2759"/>
<keyword evidence="5" id="KW-1185">Reference proteome</keyword>
<comment type="subcellular location">
    <subcellularLocation>
        <location evidence="1">Nucleus</location>
    </subcellularLocation>
</comment>
<dbReference type="CDD" id="cd22965">
    <property type="entry name" value="DD_DPY30_SDC1"/>
    <property type="match status" value="1"/>
</dbReference>
<dbReference type="Proteomes" id="UP000694397">
    <property type="component" value="Chromosome 23"/>
</dbReference>
<accession>A0A8C9RMP4</accession>
<protein>
    <submittedName>
        <fullName evidence="4">Uncharacterized protein</fullName>
    </submittedName>
</protein>
<evidence type="ECO:0000256" key="3">
    <source>
        <dbReference type="ARBA" id="ARBA00023242"/>
    </source>
</evidence>
<reference evidence="4" key="2">
    <citation type="submission" date="2025-08" db="UniProtKB">
        <authorList>
            <consortium name="Ensembl"/>
        </authorList>
    </citation>
    <scope>IDENTIFICATION</scope>
</reference>
<evidence type="ECO:0000313" key="4">
    <source>
        <dbReference type="Ensembl" id="ENSSFOP00015015617.2"/>
    </source>
</evidence>
<dbReference type="Pfam" id="PF05186">
    <property type="entry name" value="Dpy-30"/>
    <property type="match status" value="1"/>
</dbReference>
<evidence type="ECO:0000256" key="2">
    <source>
        <dbReference type="ARBA" id="ARBA00010849"/>
    </source>
</evidence>
<dbReference type="GO" id="GO:0005634">
    <property type="term" value="C:nucleus"/>
    <property type="evidence" value="ECO:0007669"/>
    <property type="project" value="UniProtKB-SubCell"/>
</dbReference>
<proteinExistence type="inferred from homology"/>
<organism evidence="4 5">
    <name type="scientific">Scleropages formosus</name>
    <name type="common">Asian bonytongue</name>
    <name type="synonym">Osteoglossum formosum</name>
    <dbReference type="NCBI Taxonomy" id="113540"/>
    <lineage>
        <taxon>Eukaryota</taxon>
        <taxon>Metazoa</taxon>
        <taxon>Chordata</taxon>
        <taxon>Craniata</taxon>
        <taxon>Vertebrata</taxon>
        <taxon>Euteleostomi</taxon>
        <taxon>Actinopterygii</taxon>
        <taxon>Neopterygii</taxon>
        <taxon>Teleostei</taxon>
        <taxon>Osteoglossocephala</taxon>
        <taxon>Osteoglossomorpha</taxon>
        <taxon>Osteoglossiformes</taxon>
        <taxon>Osteoglossidae</taxon>
        <taxon>Scleropages</taxon>
    </lineage>
</organism>
<keyword evidence="3" id="KW-0539">Nucleus</keyword>
<sequence length="74" mass="8514">VQGRSTLVEYVLVENVQRIVQNEKLVKQKVDLQSLPTQAMWTVVPVLRQGLYVLAKERPSNPTEFLAAYFLKNK</sequence>
<name>A0A8C9RMP4_SCLFO</name>
<dbReference type="InterPro" id="IPR007858">
    <property type="entry name" value="Dpy-30_motif"/>
</dbReference>
<dbReference type="Ensembl" id="ENSSFOT00015015799.2">
    <property type="protein sequence ID" value="ENSSFOP00015015617.2"/>
    <property type="gene ID" value="ENSSFOG00015010068.2"/>
</dbReference>
<evidence type="ECO:0000313" key="5">
    <source>
        <dbReference type="Proteomes" id="UP000694397"/>
    </source>
</evidence>
<dbReference type="Gene3D" id="1.20.890.10">
    <property type="entry name" value="cAMP-dependent protein kinase regulatory subunit, dimerization-anchoring domain"/>
    <property type="match status" value="1"/>
</dbReference>
<reference evidence="4 5" key="1">
    <citation type="submission" date="2019-04" db="EMBL/GenBank/DDBJ databases">
        <authorList>
            <consortium name="Wellcome Sanger Institute Data Sharing"/>
        </authorList>
    </citation>
    <scope>NUCLEOTIDE SEQUENCE [LARGE SCALE GENOMIC DNA]</scope>
</reference>